<dbReference type="EMBL" id="MFKJ01000007">
    <property type="protein sequence ID" value="OGG39121.1"/>
    <property type="molecule type" value="Genomic_DNA"/>
</dbReference>
<proteinExistence type="predicted"/>
<sequence>MNPPKNDGKYEWTRHAWEKMRYYGISESRVKRIVRFPERTEEGIAENTIAAMQRAGAKNQQEIWVMYKLSGNSRRVSSNFEFRILKQPKKAEIQRPERIQNFKLPDKIMKIITAWRYPGVSPKRNPIPEEILAEINEIL</sequence>
<evidence type="ECO:0000313" key="1">
    <source>
        <dbReference type="EMBL" id="OGG39121.1"/>
    </source>
</evidence>
<reference evidence="1 2" key="1">
    <citation type="journal article" date="2016" name="Nat. Commun.">
        <title>Thousands of microbial genomes shed light on interconnected biogeochemical processes in an aquifer system.</title>
        <authorList>
            <person name="Anantharaman K."/>
            <person name="Brown C.T."/>
            <person name="Hug L.A."/>
            <person name="Sharon I."/>
            <person name="Castelle C.J."/>
            <person name="Probst A.J."/>
            <person name="Thomas B.C."/>
            <person name="Singh A."/>
            <person name="Wilkins M.J."/>
            <person name="Karaoz U."/>
            <person name="Brodie E.L."/>
            <person name="Williams K.H."/>
            <person name="Hubbard S.S."/>
            <person name="Banfield J.F."/>
        </authorList>
    </citation>
    <scope>NUCLEOTIDE SEQUENCE [LARGE SCALE GENOMIC DNA]</scope>
</reference>
<evidence type="ECO:0000313" key="2">
    <source>
        <dbReference type="Proteomes" id="UP000178825"/>
    </source>
</evidence>
<accession>A0A1F6BQB8</accession>
<name>A0A1F6BQB8_9BACT</name>
<gene>
    <name evidence="1" type="ORF">A3D55_00205</name>
</gene>
<comment type="caution">
    <text evidence="1">The sequence shown here is derived from an EMBL/GenBank/DDBJ whole genome shotgun (WGS) entry which is preliminary data.</text>
</comment>
<organism evidence="1 2">
    <name type="scientific">Candidatus Jorgensenbacteria bacterium RIFCSPHIGHO2_02_FULL_45_20</name>
    <dbReference type="NCBI Taxonomy" id="1798470"/>
    <lineage>
        <taxon>Bacteria</taxon>
        <taxon>Candidatus Joergenseniibacteriota</taxon>
    </lineage>
</organism>
<dbReference type="Proteomes" id="UP000178825">
    <property type="component" value="Unassembled WGS sequence"/>
</dbReference>
<protein>
    <submittedName>
        <fullName evidence="1">Uncharacterized protein</fullName>
    </submittedName>
</protein>
<dbReference type="AlphaFoldDB" id="A0A1F6BQB8"/>
<dbReference type="STRING" id="1798470.A3D55_00205"/>